<comment type="caution">
    <text evidence="1">The sequence shown here is derived from an EMBL/GenBank/DDBJ whole genome shotgun (WGS) entry which is preliminary data.</text>
</comment>
<dbReference type="Proteomes" id="UP000886595">
    <property type="component" value="Unassembled WGS sequence"/>
</dbReference>
<keyword evidence="2" id="KW-1185">Reference proteome</keyword>
<name>A0A8X7PF53_BRACI</name>
<accession>A0A8X7PF53</accession>
<dbReference type="EMBL" id="JAAMPC010000017">
    <property type="protein sequence ID" value="KAG2249537.1"/>
    <property type="molecule type" value="Genomic_DNA"/>
</dbReference>
<organism evidence="1 2">
    <name type="scientific">Brassica carinata</name>
    <name type="common">Ethiopian mustard</name>
    <name type="synonym">Abyssinian cabbage</name>
    <dbReference type="NCBI Taxonomy" id="52824"/>
    <lineage>
        <taxon>Eukaryota</taxon>
        <taxon>Viridiplantae</taxon>
        <taxon>Streptophyta</taxon>
        <taxon>Embryophyta</taxon>
        <taxon>Tracheophyta</taxon>
        <taxon>Spermatophyta</taxon>
        <taxon>Magnoliopsida</taxon>
        <taxon>eudicotyledons</taxon>
        <taxon>Gunneridae</taxon>
        <taxon>Pentapetalae</taxon>
        <taxon>rosids</taxon>
        <taxon>malvids</taxon>
        <taxon>Brassicales</taxon>
        <taxon>Brassicaceae</taxon>
        <taxon>Brassiceae</taxon>
        <taxon>Brassica</taxon>
    </lineage>
</organism>
<evidence type="ECO:0000313" key="1">
    <source>
        <dbReference type="EMBL" id="KAG2249537.1"/>
    </source>
</evidence>
<protein>
    <submittedName>
        <fullName evidence="1">Uncharacterized protein</fullName>
    </submittedName>
</protein>
<evidence type="ECO:0000313" key="2">
    <source>
        <dbReference type="Proteomes" id="UP000886595"/>
    </source>
</evidence>
<dbReference type="AlphaFoldDB" id="A0A8X7PF53"/>
<proteinExistence type="predicted"/>
<reference evidence="1 2" key="1">
    <citation type="submission" date="2020-02" db="EMBL/GenBank/DDBJ databases">
        <authorList>
            <person name="Ma Q."/>
            <person name="Huang Y."/>
            <person name="Song X."/>
            <person name="Pei D."/>
        </authorList>
    </citation>
    <scope>NUCLEOTIDE SEQUENCE [LARGE SCALE GENOMIC DNA]</scope>
    <source>
        <strain evidence="1">Sxm20200214</strain>
        <tissue evidence="1">Leaf</tissue>
    </source>
</reference>
<dbReference type="Gene3D" id="1.10.510.10">
    <property type="entry name" value="Transferase(Phosphotransferase) domain 1"/>
    <property type="match status" value="1"/>
</dbReference>
<gene>
    <name evidence="1" type="ORF">Bca52824_089165</name>
</gene>
<sequence length="133" mass="15445">MSPSNLILDKKSPLIQGTINANRNSAIINIRISFLLAVVEKDLMVVVRRLKAWRNREDIDFVVEVEIRKKTESRERGREAEKFFLLGLKYAQMEPEKRPTMSEVVEMLMNKLIEKMSSEIEANSLFKNPYSSN</sequence>